<keyword evidence="8" id="KW-1185">Reference proteome</keyword>
<feature type="transmembrane region" description="Helical" evidence="6">
    <location>
        <begin position="439"/>
        <end position="458"/>
    </location>
</feature>
<dbReference type="InterPro" id="IPR002293">
    <property type="entry name" value="AA/rel_permease1"/>
</dbReference>
<dbReference type="PIRSF" id="PIRSF006060">
    <property type="entry name" value="AA_transporter"/>
    <property type="match status" value="1"/>
</dbReference>
<evidence type="ECO:0000256" key="4">
    <source>
        <dbReference type="ARBA" id="ARBA00022989"/>
    </source>
</evidence>
<dbReference type="PANTHER" id="PTHR45649:SF26">
    <property type="entry name" value="OS04G0435100 PROTEIN"/>
    <property type="match status" value="1"/>
</dbReference>
<dbReference type="Pfam" id="PF13520">
    <property type="entry name" value="AA_permease_2"/>
    <property type="match status" value="1"/>
</dbReference>
<dbReference type="AlphaFoldDB" id="A0A507E6Y7"/>
<protein>
    <recommendedName>
        <fullName evidence="9">Amino acid permease/ SLC12A domain-containing protein</fullName>
    </recommendedName>
</protein>
<keyword evidence="3 6" id="KW-0812">Transmembrane</keyword>
<evidence type="ECO:0008006" key="9">
    <source>
        <dbReference type="Google" id="ProtNLM"/>
    </source>
</evidence>
<feature type="transmembrane region" description="Helical" evidence="6">
    <location>
        <begin position="61"/>
        <end position="80"/>
    </location>
</feature>
<dbReference type="GO" id="GO:0006865">
    <property type="term" value="P:amino acid transport"/>
    <property type="evidence" value="ECO:0007669"/>
    <property type="project" value="InterPro"/>
</dbReference>
<evidence type="ECO:0000256" key="5">
    <source>
        <dbReference type="ARBA" id="ARBA00023136"/>
    </source>
</evidence>
<feature type="transmembrane region" description="Helical" evidence="6">
    <location>
        <begin position="259"/>
        <end position="280"/>
    </location>
</feature>
<dbReference type="EMBL" id="QEAQ01000023">
    <property type="protein sequence ID" value="TPX59596.1"/>
    <property type="molecule type" value="Genomic_DNA"/>
</dbReference>
<dbReference type="GO" id="GO:0022857">
    <property type="term" value="F:transmembrane transporter activity"/>
    <property type="evidence" value="ECO:0007669"/>
    <property type="project" value="InterPro"/>
</dbReference>
<proteinExistence type="predicted"/>
<feature type="transmembrane region" description="Helical" evidence="6">
    <location>
        <begin position="373"/>
        <end position="391"/>
    </location>
</feature>
<dbReference type="PANTHER" id="PTHR45649">
    <property type="entry name" value="AMINO-ACID PERMEASE BAT1"/>
    <property type="match status" value="1"/>
</dbReference>
<feature type="transmembrane region" description="Helical" evidence="6">
    <location>
        <begin position="321"/>
        <end position="342"/>
    </location>
</feature>
<evidence type="ECO:0000256" key="6">
    <source>
        <dbReference type="SAM" id="Phobius"/>
    </source>
</evidence>
<sequence length="529" mass="57084">MAGSPHLTDEQRLEQLGYKQELKRELSSFTNFAFSFSIISILTGLNGLYMYGFNTGGPVAIIWGWPVVSFFTLLVGLALAEICSSYPSSGALYYWAAQLSGPKWAPLASWVTGWFNLLGQIGCTAGIVFAQATVMLQIAALNNPEYTLTPAHQVLLCGAILIIHALLNTFAVKLVNALNYVSVWWHIIGVAVIVISIAVKAPMHQSASYVFGEYRDEGGWGDKAGKGYVVLIGLLTAQFTMTGYDASAHMTEETKNASISGPVGIVMSILVSFVVGWIYLLGLTFSIQNELAVSGADNPDGTSNVGGVVQIFLDTTGQTGATLLAIIVMGAMFWCGMSSVTSNSRMIYAFSRDGALPFSNLWHRIHPTTHTPIAAVWLGATLSLVLCLPILGNSTAFAAITSIATIGLYISYAIPIVLRLTLGRRGFVRGPMHLGRFSYVVGTMACAWTAFITVLFVLPTGYPVTKENMNYAVVMVGFVVAFSMGWWILDARKWFKGPRIASPVSHSDVPAHLDRDMTHVDIAFSGKAV</sequence>
<feature type="transmembrane region" description="Helical" evidence="6">
    <location>
        <begin position="153"/>
        <end position="171"/>
    </location>
</feature>
<evidence type="ECO:0000256" key="3">
    <source>
        <dbReference type="ARBA" id="ARBA00022692"/>
    </source>
</evidence>
<accession>A0A507E6Y7</accession>
<evidence type="ECO:0000256" key="2">
    <source>
        <dbReference type="ARBA" id="ARBA00022448"/>
    </source>
</evidence>
<comment type="caution">
    <text evidence="7">The sequence shown here is derived from an EMBL/GenBank/DDBJ whole genome shotgun (WGS) entry which is preliminary data.</text>
</comment>
<feature type="transmembrane region" description="Helical" evidence="6">
    <location>
        <begin position="29"/>
        <end position="49"/>
    </location>
</feature>
<name>A0A507E6Y7_9FUNG</name>
<feature type="transmembrane region" description="Helical" evidence="6">
    <location>
        <begin position="117"/>
        <end position="141"/>
    </location>
</feature>
<organism evidence="7 8">
    <name type="scientific">Powellomyces hirtus</name>
    <dbReference type="NCBI Taxonomy" id="109895"/>
    <lineage>
        <taxon>Eukaryota</taxon>
        <taxon>Fungi</taxon>
        <taxon>Fungi incertae sedis</taxon>
        <taxon>Chytridiomycota</taxon>
        <taxon>Chytridiomycota incertae sedis</taxon>
        <taxon>Chytridiomycetes</taxon>
        <taxon>Spizellomycetales</taxon>
        <taxon>Powellomycetaceae</taxon>
        <taxon>Powellomyces</taxon>
    </lineage>
</organism>
<evidence type="ECO:0000313" key="7">
    <source>
        <dbReference type="EMBL" id="TPX59596.1"/>
    </source>
</evidence>
<feature type="transmembrane region" description="Helical" evidence="6">
    <location>
        <begin position="397"/>
        <end position="418"/>
    </location>
</feature>
<dbReference type="STRING" id="109895.A0A507E6Y7"/>
<gene>
    <name evidence="7" type="ORF">PhCBS80983_g02363</name>
</gene>
<dbReference type="InterPro" id="IPR004840">
    <property type="entry name" value="Amino_acid_permease_CS"/>
</dbReference>
<reference evidence="7 8" key="1">
    <citation type="journal article" date="2019" name="Sci. Rep.">
        <title>Comparative genomics of chytrid fungi reveal insights into the obligate biotrophic and pathogenic lifestyle of Synchytrium endobioticum.</title>
        <authorList>
            <person name="van de Vossenberg B.T.L.H."/>
            <person name="Warris S."/>
            <person name="Nguyen H.D.T."/>
            <person name="van Gent-Pelzer M.P.E."/>
            <person name="Joly D.L."/>
            <person name="van de Geest H.C."/>
            <person name="Bonants P.J.M."/>
            <person name="Smith D.S."/>
            <person name="Levesque C.A."/>
            <person name="van der Lee T.A.J."/>
        </authorList>
    </citation>
    <scope>NUCLEOTIDE SEQUENCE [LARGE SCALE GENOMIC DNA]</scope>
    <source>
        <strain evidence="7 8">CBS 809.83</strain>
    </source>
</reference>
<feature type="transmembrane region" description="Helical" evidence="6">
    <location>
        <begin position="470"/>
        <end position="489"/>
    </location>
</feature>
<keyword evidence="2" id="KW-0813">Transport</keyword>
<dbReference type="Gene3D" id="1.20.1740.10">
    <property type="entry name" value="Amino acid/polyamine transporter I"/>
    <property type="match status" value="1"/>
</dbReference>
<keyword evidence="4 6" id="KW-1133">Transmembrane helix</keyword>
<dbReference type="PROSITE" id="PS00218">
    <property type="entry name" value="AMINO_ACID_PERMEASE_1"/>
    <property type="match status" value="1"/>
</dbReference>
<comment type="subcellular location">
    <subcellularLocation>
        <location evidence="1">Membrane</location>
        <topology evidence="1">Multi-pass membrane protein</topology>
    </subcellularLocation>
</comment>
<evidence type="ECO:0000256" key="1">
    <source>
        <dbReference type="ARBA" id="ARBA00004141"/>
    </source>
</evidence>
<dbReference type="Proteomes" id="UP000318582">
    <property type="component" value="Unassembled WGS sequence"/>
</dbReference>
<keyword evidence="5 6" id="KW-0472">Membrane</keyword>
<dbReference type="GO" id="GO:0016020">
    <property type="term" value="C:membrane"/>
    <property type="evidence" value="ECO:0007669"/>
    <property type="project" value="UniProtKB-SubCell"/>
</dbReference>
<evidence type="ECO:0000313" key="8">
    <source>
        <dbReference type="Proteomes" id="UP000318582"/>
    </source>
</evidence>
<feature type="transmembrane region" description="Helical" evidence="6">
    <location>
        <begin position="183"/>
        <end position="199"/>
    </location>
</feature>